<evidence type="ECO:0000256" key="12">
    <source>
        <dbReference type="ARBA" id="ARBA00023170"/>
    </source>
</evidence>
<keyword evidence="5" id="KW-0410">Iron transport</keyword>
<dbReference type="PROSITE" id="PS52016">
    <property type="entry name" value="TONB_DEPENDENT_REC_3"/>
    <property type="match status" value="1"/>
</dbReference>
<dbReference type="Pfam" id="PF07715">
    <property type="entry name" value="Plug"/>
    <property type="match status" value="1"/>
</dbReference>
<comment type="similarity">
    <text evidence="2 14 15">Belongs to the TonB-dependent receptor family.</text>
</comment>
<dbReference type="InterPro" id="IPR000531">
    <property type="entry name" value="Beta-barrel_TonB"/>
</dbReference>
<dbReference type="InterPro" id="IPR012910">
    <property type="entry name" value="Plug_dom"/>
</dbReference>
<evidence type="ECO:0000256" key="6">
    <source>
        <dbReference type="ARBA" id="ARBA00022692"/>
    </source>
</evidence>
<dbReference type="SMART" id="SM00965">
    <property type="entry name" value="STN"/>
    <property type="match status" value="1"/>
</dbReference>
<comment type="caution">
    <text evidence="18">The sequence shown here is derived from an EMBL/GenBank/DDBJ whole genome shotgun (WGS) entry which is preliminary data.</text>
</comment>
<keyword evidence="11 14" id="KW-0472">Membrane</keyword>
<dbReference type="NCBIfam" id="TIGR01783">
    <property type="entry name" value="TonB-siderophor"/>
    <property type="match status" value="1"/>
</dbReference>
<dbReference type="InterPro" id="IPR011662">
    <property type="entry name" value="Secretin/TonB_short_N"/>
</dbReference>
<evidence type="ECO:0000256" key="3">
    <source>
        <dbReference type="ARBA" id="ARBA00022448"/>
    </source>
</evidence>
<dbReference type="FunFam" id="2.40.170.20:FF:000005">
    <property type="entry name" value="TonB-dependent siderophore receptor"/>
    <property type="match status" value="1"/>
</dbReference>
<keyword evidence="3 14" id="KW-0813">Transport</keyword>
<dbReference type="AlphaFoldDB" id="A0A177N2S5"/>
<evidence type="ECO:0000256" key="4">
    <source>
        <dbReference type="ARBA" id="ARBA00022452"/>
    </source>
</evidence>
<dbReference type="PANTHER" id="PTHR32552">
    <property type="entry name" value="FERRICHROME IRON RECEPTOR-RELATED"/>
    <property type="match status" value="1"/>
</dbReference>
<evidence type="ECO:0000256" key="16">
    <source>
        <dbReference type="SAM" id="SignalP"/>
    </source>
</evidence>
<name>A0A177N2S5_9GAMM</name>
<keyword evidence="4 14" id="KW-1134">Transmembrane beta strand</keyword>
<dbReference type="Pfam" id="PF07660">
    <property type="entry name" value="STN"/>
    <property type="match status" value="1"/>
</dbReference>
<reference evidence="18 19" key="1">
    <citation type="submission" date="2016-03" db="EMBL/GenBank/DDBJ databases">
        <authorList>
            <person name="Ploux O."/>
        </authorList>
    </citation>
    <scope>NUCLEOTIDE SEQUENCE [LARGE SCALE GENOMIC DNA]</scope>
    <source>
        <strain evidence="18 19">R-45378</strain>
    </source>
</reference>
<dbReference type="InterPro" id="IPR039426">
    <property type="entry name" value="TonB-dep_rcpt-like"/>
</dbReference>
<proteinExistence type="inferred from homology"/>
<evidence type="ECO:0000256" key="10">
    <source>
        <dbReference type="ARBA" id="ARBA00023077"/>
    </source>
</evidence>
<feature type="domain" description="Secretin/TonB short N-terminal" evidence="17">
    <location>
        <begin position="49"/>
        <end position="100"/>
    </location>
</feature>
<dbReference type="Gene3D" id="3.55.50.30">
    <property type="match status" value="1"/>
</dbReference>
<evidence type="ECO:0000313" key="18">
    <source>
        <dbReference type="EMBL" id="OAI11469.1"/>
    </source>
</evidence>
<evidence type="ECO:0000256" key="15">
    <source>
        <dbReference type="RuleBase" id="RU003357"/>
    </source>
</evidence>
<keyword evidence="10 15" id="KW-0798">TonB box</keyword>
<feature type="chain" id="PRO_5008068688" description="Secretin/TonB short N-terminal domain-containing protein" evidence="16">
    <location>
        <begin position="23"/>
        <end position="795"/>
    </location>
</feature>
<evidence type="ECO:0000256" key="9">
    <source>
        <dbReference type="ARBA" id="ARBA00023065"/>
    </source>
</evidence>
<evidence type="ECO:0000256" key="2">
    <source>
        <dbReference type="ARBA" id="ARBA00009810"/>
    </source>
</evidence>
<dbReference type="CDD" id="cd01347">
    <property type="entry name" value="ligand_gated_channel"/>
    <property type="match status" value="1"/>
</dbReference>
<dbReference type="RefSeq" id="WP_064042331.1">
    <property type="nucleotide sequence ID" value="NZ_LUUJ01000121.1"/>
</dbReference>
<evidence type="ECO:0000256" key="8">
    <source>
        <dbReference type="ARBA" id="ARBA00023004"/>
    </source>
</evidence>
<evidence type="ECO:0000256" key="1">
    <source>
        <dbReference type="ARBA" id="ARBA00004571"/>
    </source>
</evidence>
<dbReference type="InterPro" id="IPR037066">
    <property type="entry name" value="Plug_dom_sf"/>
</dbReference>
<evidence type="ECO:0000256" key="7">
    <source>
        <dbReference type="ARBA" id="ARBA00022729"/>
    </source>
</evidence>
<gene>
    <name evidence="18" type="ORF">A1507_20525</name>
</gene>
<organism evidence="18 19">
    <name type="scientific">Methylomonas koyamae</name>
    <dbReference type="NCBI Taxonomy" id="702114"/>
    <lineage>
        <taxon>Bacteria</taxon>
        <taxon>Pseudomonadati</taxon>
        <taxon>Pseudomonadota</taxon>
        <taxon>Gammaproteobacteria</taxon>
        <taxon>Methylococcales</taxon>
        <taxon>Methylococcaceae</taxon>
        <taxon>Methylomonas</taxon>
    </lineage>
</organism>
<dbReference type="PANTHER" id="PTHR32552:SF68">
    <property type="entry name" value="FERRICHROME OUTER MEMBRANE TRANSPORTER_PHAGE RECEPTOR"/>
    <property type="match status" value="1"/>
</dbReference>
<dbReference type="EMBL" id="LUUJ01000121">
    <property type="protein sequence ID" value="OAI11469.1"/>
    <property type="molecule type" value="Genomic_DNA"/>
</dbReference>
<evidence type="ECO:0000259" key="17">
    <source>
        <dbReference type="SMART" id="SM00965"/>
    </source>
</evidence>
<sequence>MNPLRHLPAALPLAAYIASAQAGDQIYHFNIPAQSLAAALDALAAQSGIKPFYSDQVVAGKTSHAVSGGLTAAQALQQLLSGTGLSFKFNGDHAVAIAPPDTGAAVTLPSITVTGIFANSASEDSNKAYNSVAASTATKTDTLLMETPGSVNVITRKQIEDRQSWTPEEALKYTAGVNSPSGGGRTPYDQAFILRGFSTGETGDIGGFYYRDGFRMSGIPIAMGNVERIELLKGPASVLYGRAEPGGLINVVYKKPQASPHYVIEQQFGNYDFYRTNVDATGALTDNNKLLYRFNLQNVNSESFVPYVENNLLSLSPQLTWNISDHTQMNVQLDYSRTEFTFPQGNPVIGGQIADVPHERLLELYKPTEPDGHSENYVAAVDLTHQFNDNWKLKWNGLYANQELNWIRGGRITISDIDTDTGIANRGSIIAEPNDNREWWFTQLNLTGSFATFSIKHRMLMGFDYLRERFHGPQLFIPLNGLNYNVFSPRELSIPRPSREQAIAGGDWFEQSNDWFGIYLQDQVDLTDRLHLTLGGRYDNADNYQGYSPEDAQRPVNNEALNPRYGIVYQPFNWLSTYYQYQESFGTNNGRSFDGKPFSPQTAQQHEIGVKTEFFGGALSSNLAIFHLTKQNLLTTDPDNDSRQRAIGEAASRGIEWDVAGRLTERLSLIAAYTYTDTEITADNDGNLGKKLPNVPNSSGNLWLTYDVTDSFKVGSGAYVAGRRKGDSGNSWDLPGYVRMDAMAAYKFRIGRSALTAQVNVNNVLDKEYYVNSNAGLAAYPGAPLTVLGSLRFEY</sequence>
<keyword evidence="13 14" id="KW-0998">Cell outer membrane</keyword>
<comment type="subcellular location">
    <subcellularLocation>
        <location evidence="1 14">Cell outer membrane</location>
        <topology evidence="1 14">Multi-pass membrane protein</topology>
    </subcellularLocation>
</comment>
<dbReference type="SUPFAM" id="SSF56935">
    <property type="entry name" value="Porins"/>
    <property type="match status" value="1"/>
</dbReference>
<evidence type="ECO:0000256" key="5">
    <source>
        <dbReference type="ARBA" id="ARBA00022496"/>
    </source>
</evidence>
<feature type="signal peptide" evidence="16">
    <location>
        <begin position="1"/>
        <end position="22"/>
    </location>
</feature>
<keyword evidence="7 16" id="KW-0732">Signal</keyword>
<evidence type="ECO:0000256" key="11">
    <source>
        <dbReference type="ARBA" id="ARBA00023136"/>
    </source>
</evidence>
<keyword evidence="9" id="KW-0406">Ion transport</keyword>
<dbReference type="Proteomes" id="UP000077857">
    <property type="component" value="Unassembled WGS sequence"/>
</dbReference>
<evidence type="ECO:0000256" key="13">
    <source>
        <dbReference type="ARBA" id="ARBA00023237"/>
    </source>
</evidence>
<dbReference type="GO" id="GO:0038023">
    <property type="term" value="F:signaling receptor activity"/>
    <property type="evidence" value="ECO:0007669"/>
    <property type="project" value="InterPro"/>
</dbReference>
<dbReference type="InterPro" id="IPR036942">
    <property type="entry name" value="Beta-barrel_TonB_sf"/>
</dbReference>
<dbReference type="OrthoDB" id="127311at2"/>
<dbReference type="GO" id="GO:0015344">
    <property type="term" value="F:siderophore uptake transmembrane transporter activity"/>
    <property type="evidence" value="ECO:0007669"/>
    <property type="project" value="TreeGrafter"/>
</dbReference>
<keyword evidence="12" id="KW-0675">Receptor</keyword>
<keyword evidence="6 14" id="KW-0812">Transmembrane</keyword>
<dbReference type="GO" id="GO:0009279">
    <property type="term" value="C:cell outer membrane"/>
    <property type="evidence" value="ECO:0007669"/>
    <property type="project" value="UniProtKB-SubCell"/>
</dbReference>
<protein>
    <recommendedName>
        <fullName evidence="17">Secretin/TonB short N-terminal domain-containing protein</fullName>
    </recommendedName>
</protein>
<dbReference type="Gene3D" id="2.40.170.20">
    <property type="entry name" value="TonB-dependent receptor, beta-barrel domain"/>
    <property type="match status" value="1"/>
</dbReference>
<evidence type="ECO:0000256" key="14">
    <source>
        <dbReference type="PROSITE-ProRule" id="PRU01360"/>
    </source>
</evidence>
<accession>A0A177N2S5</accession>
<dbReference type="InterPro" id="IPR010105">
    <property type="entry name" value="TonB_sidphr_rcpt"/>
</dbReference>
<dbReference type="GO" id="GO:0015891">
    <property type="term" value="P:siderophore transport"/>
    <property type="evidence" value="ECO:0007669"/>
    <property type="project" value="InterPro"/>
</dbReference>
<evidence type="ECO:0000313" key="19">
    <source>
        <dbReference type="Proteomes" id="UP000077857"/>
    </source>
</evidence>
<dbReference type="Gene3D" id="2.170.130.10">
    <property type="entry name" value="TonB-dependent receptor, plug domain"/>
    <property type="match status" value="1"/>
</dbReference>
<keyword evidence="8" id="KW-0408">Iron</keyword>
<dbReference type="Pfam" id="PF00593">
    <property type="entry name" value="TonB_dep_Rec_b-barrel"/>
    <property type="match status" value="1"/>
</dbReference>